<evidence type="ECO:0000313" key="3">
    <source>
        <dbReference type="Proteomes" id="UP000191901"/>
    </source>
</evidence>
<feature type="transmembrane region" description="Helical" evidence="1">
    <location>
        <begin position="12"/>
        <end position="34"/>
    </location>
</feature>
<keyword evidence="1" id="KW-1133">Transmembrane helix</keyword>
<name>A0A1Z3HIK2_9CYAN</name>
<dbReference type="RefSeq" id="WP_080806340.1">
    <property type="nucleotide sequence ID" value="NZ_CP021983.2"/>
</dbReference>
<dbReference type="AlphaFoldDB" id="A0A1Z3HIK2"/>
<dbReference type="OrthoDB" id="501625at2"/>
<dbReference type="STRING" id="1641165.XM38_04805"/>
<gene>
    <name evidence="2" type="ORF">XM38_010500</name>
</gene>
<keyword evidence="3" id="KW-1185">Reference proteome</keyword>
<proteinExistence type="predicted"/>
<evidence type="ECO:0000313" key="2">
    <source>
        <dbReference type="EMBL" id="ASC70120.1"/>
    </source>
</evidence>
<evidence type="ECO:0000256" key="1">
    <source>
        <dbReference type="SAM" id="Phobius"/>
    </source>
</evidence>
<dbReference type="KEGG" id="hhg:XM38_010500"/>
<dbReference type="EMBL" id="CP021983">
    <property type="protein sequence ID" value="ASC70120.1"/>
    <property type="molecule type" value="Genomic_DNA"/>
</dbReference>
<keyword evidence="1" id="KW-0472">Membrane</keyword>
<sequence length="461" mass="53049">MARVNWSTLSKRWNQGVTLLITLNVGLVLFNLSYVPLRGLYLQYVPTLVQAYDPLKGIEPHPQTQTYLETVATLRQTLATQGLEAQESEALLADLRQQSMTLIEENPFLIENQMASFAQLKRRMRGYMQTASAQNAFQRFWSQAYLNEVGWPTALAYFDRRIEPILARNYFRQTIATGQFVDFFWWVDGFFMAFFAGELLVRSLVVSRRQPGVSWLDAIARRWYELPLVLPFWRWLRILPMLVRLHRSGLANIEWLLSQITHEPAAYLSNRISQYLLVRLINQTQDSVQQGTLFTADETALQVPVGEPDKVNRILDRLTELVIYRVVPTLQPDLEAVLRHSLKQALTNSNLYDGLRQIPGIETMPASALDLLASYLAQATCDILVDSYDDEQGRVLLDQLNRDFRQALGEEIKGQETATELKQLLFDLLEEVKINYVQREKIHDPEATLAEVDTLQQRPSS</sequence>
<accession>A0A1Z3HIK2</accession>
<keyword evidence="1" id="KW-0812">Transmembrane</keyword>
<reference evidence="2 3" key="1">
    <citation type="journal article" date="2016" name="Biochim. Biophys. Acta">
        <title>Characterization of red-shifted phycobilisomes isolated from the chlorophyll f-containing cyanobacterium Halomicronema hongdechloris.</title>
        <authorList>
            <person name="Li Y."/>
            <person name="Lin Y."/>
            <person name="Garvey C.J."/>
            <person name="Birch D."/>
            <person name="Corkery R.W."/>
            <person name="Loughlin P.C."/>
            <person name="Scheer H."/>
            <person name="Willows R.D."/>
            <person name="Chen M."/>
        </authorList>
    </citation>
    <scope>NUCLEOTIDE SEQUENCE [LARGE SCALE GENOMIC DNA]</scope>
    <source>
        <strain evidence="2 3">C2206</strain>
    </source>
</reference>
<dbReference type="Proteomes" id="UP000191901">
    <property type="component" value="Chromosome"/>
</dbReference>
<organism evidence="2 3">
    <name type="scientific">Halomicronema hongdechloris C2206</name>
    <dbReference type="NCBI Taxonomy" id="1641165"/>
    <lineage>
        <taxon>Bacteria</taxon>
        <taxon>Bacillati</taxon>
        <taxon>Cyanobacteriota</taxon>
        <taxon>Cyanophyceae</taxon>
        <taxon>Nodosilineales</taxon>
        <taxon>Nodosilineaceae</taxon>
        <taxon>Halomicronema</taxon>
    </lineage>
</organism>
<protein>
    <submittedName>
        <fullName evidence="2">Uncharacterized protein</fullName>
    </submittedName>
</protein>